<evidence type="ECO:0000256" key="7">
    <source>
        <dbReference type="ARBA" id="ARBA00022898"/>
    </source>
</evidence>
<dbReference type="SMART" id="SM01119">
    <property type="entry name" value="D-ser_dehydrat"/>
    <property type="match status" value="1"/>
</dbReference>
<evidence type="ECO:0000313" key="16">
    <source>
        <dbReference type="EMBL" id="KAF9883925.1"/>
    </source>
</evidence>
<evidence type="ECO:0000256" key="9">
    <source>
        <dbReference type="ARBA" id="ARBA00051198"/>
    </source>
</evidence>
<dbReference type="InterPro" id="IPR029066">
    <property type="entry name" value="PLP-binding_barrel"/>
</dbReference>
<dbReference type="EMBL" id="VCAU01000142">
    <property type="protein sequence ID" value="KAF9883925.1"/>
    <property type="molecule type" value="Genomic_DNA"/>
</dbReference>
<keyword evidence="14" id="KW-0732">Signal</keyword>
<dbReference type="Pfam" id="PF01168">
    <property type="entry name" value="Ala_racemase_N"/>
    <property type="match status" value="1"/>
</dbReference>
<dbReference type="InterPro" id="IPR026956">
    <property type="entry name" value="D-ser_dehydrat-like_dom"/>
</dbReference>
<sequence>MRNLLLAIAFTTAITRVLSAGECSEGWVLCAATFMKLRWEYAEIVDVVGCAEDVDNAFILCKKDLPTPSLILSKPVLKNNTQQLFQDVKDLGIQFRPHVKTLKSAEVTRMMLGSGTHNKIVASTLCEIRGCLPLVEEGILHECLYGLPIYPSALPPLLELSKAVKITLMIDNEQHVDILEAFAKTTGLATPWSVFIKVDIGSHRAGLENSSPALPKLVQRVESSPATEVYGFYCHAGHSYSCHTREEAAAVLQAEVEGVVRASTHLNLSGDRKVIVSVGSTPTAHVATTLKQTLPKNVELELHAGNYPANDLQQECTGLIHESQQAIRILAEVCSVYPERNEALVNAGTVALTKETSESPGFARVSDRAQWAVVRMSQEHGILGLTAGEGRIEENFSVGQKVLLYCQHACITAAQFHVYYVVDADDVVRETWVPWKGW</sequence>
<comment type="catalytic activity">
    <reaction evidence="9">
        <text>D-serine = pyruvate + NH4(+)</text>
        <dbReference type="Rhea" id="RHEA:13977"/>
        <dbReference type="ChEBI" id="CHEBI:15361"/>
        <dbReference type="ChEBI" id="CHEBI:28938"/>
        <dbReference type="ChEBI" id="CHEBI:35247"/>
        <dbReference type="EC" id="4.3.1.18"/>
    </reaction>
    <physiologicalReaction direction="left-to-right" evidence="9">
        <dbReference type="Rhea" id="RHEA:13978"/>
    </physiologicalReaction>
</comment>
<dbReference type="FunFam" id="2.40.37.20:FF:000002">
    <property type="entry name" value="D-serine dehydratase"/>
    <property type="match status" value="1"/>
</dbReference>
<dbReference type="GO" id="GO:0008721">
    <property type="term" value="F:D-serine ammonia-lyase activity"/>
    <property type="evidence" value="ECO:0007669"/>
    <property type="project" value="UniProtKB-EC"/>
</dbReference>
<evidence type="ECO:0000256" key="14">
    <source>
        <dbReference type="SAM" id="SignalP"/>
    </source>
</evidence>
<dbReference type="EC" id="4.3.1.18" evidence="11"/>
<evidence type="ECO:0000259" key="15">
    <source>
        <dbReference type="SMART" id="SM01119"/>
    </source>
</evidence>
<evidence type="ECO:0000256" key="4">
    <source>
        <dbReference type="ARBA" id="ARBA00022575"/>
    </source>
</evidence>
<dbReference type="GO" id="GO:0009636">
    <property type="term" value="P:response to toxic substance"/>
    <property type="evidence" value="ECO:0007669"/>
    <property type="project" value="UniProtKB-KW"/>
</dbReference>
<evidence type="ECO:0000256" key="3">
    <source>
        <dbReference type="ARBA" id="ARBA00005323"/>
    </source>
</evidence>
<dbReference type="PANTHER" id="PTHR28004:SF2">
    <property type="entry name" value="D-SERINE DEHYDRATASE"/>
    <property type="match status" value="1"/>
</dbReference>
<dbReference type="PANTHER" id="PTHR28004">
    <property type="entry name" value="ZGC:162816-RELATED"/>
    <property type="match status" value="1"/>
</dbReference>
<protein>
    <recommendedName>
        <fullName evidence="12">D-serine dehydratase</fullName>
        <ecNumber evidence="11">4.3.1.18</ecNumber>
    </recommendedName>
    <alternativeName>
        <fullName evidence="13">D-serine deaminase</fullName>
    </alternativeName>
</protein>
<evidence type="ECO:0000256" key="8">
    <source>
        <dbReference type="ARBA" id="ARBA00023239"/>
    </source>
</evidence>
<dbReference type="Proteomes" id="UP001194746">
    <property type="component" value="Unassembled WGS sequence"/>
</dbReference>
<evidence type="ECO:0000256" key="5">
    <source>
        <dbReference type="ARBA" id="ARBA00022723"/>
    </source>
</evidence>
<comment type="function">
    <text evidence="10">Catalyzes the conversion of D-serine to pyruvate and ammonia. May play a role in D-serine detoxification.</text>
</comment>
<dbReference type="InterPro" id="IPR051466">
    <property type="entry name" value="D-amino_acid_metab_enzyme"/>
</dbReference>
<dbReference type="GO" id="GO:0036088">
    <property type="term" value="P:D-serine catabolic process"/>
    <property type="evidence" value="ECO:0007669"/>
    <property type="project" value="TreeGrafter"/>
</dbReference>
<dbReference type="Gene3D" id="2.40.37.20">
    <property type="entry name" value="D-serine dehydratase-like domain"/>
    <property type="match status" value="1"/>
</dbReference>
<evidence type="ECO:0000313" key="17">
    <source>
        <dbReference type="Proteomes" id="UP001194746"/>
    </source>
</evidence>
<dbReference type="Gene3D" id="3.20.20.10">
    <property type="entry name" value="Alanine racemase"/>
    <property type="match status" value="1"/>
</dbReference>
<dbReference type="FunFam" id="3.20.20.10:FF:000016">
    <property type="entry name" value="D-serine dehydratase"/>
    <property type="match status" value="1"/>
</dbReference>
<dbReference type="CDD" id="cd06817">
    <property type="entry name" value="PLPDE_III_DSD"/>
    <property type="match status" value="1"/>
</dbReference>
<dbReference type="InterPro" id="IPR001608">
    <property type="entry name" value="Ala_racemase_N"/>
</dbReference>
<evidence type="ECO:0000256" key="10">
    <source>
        <dbReference type="ARBA" id="ARBA00055764"/>
    </source>
</evidence>
<evidence type="ECO:0000256" key="2">
    <source>
        <dbReference type="ARBA" id="ARBA00001947"/>
    </source>
</evidence>
<keyword evidence="5" id="KW-0479">Metal-binding</keyword>
<comment type="caution">
    <text evidence="16">The sequence shown here is derived from an EMBL/GenBank/DDBJ whole genome shotgun (WGS) entry which is preliminary data.</text>
</comment>
<comment type="cofactor">
    <cofactor evidence="2">
        <name>Zn(2+)</name>
        <dbReference type="ChEBI" id="CHEBI:29105"/>
    </cofactor>
</comment>
<evidence type="ECO:0000256" key="1">
    <source>
        <dbReference type="ARBA" id="ARBA00001933"/>
    </source>
</evidence>
<comment type="cofactor">
    <cofactor evidence="1">
        <name>pyridoxal 5'-phosphate</name>
        <dbReference type="ChEBI" id="CHEBI:597326"/>
    </cofactor>
</comment>
<reference evidence="16" key="1">
    <citation type="journal article" date="2019" name="Beilstein J. Org. Chem.">
        <title>Nanangenines: drimane sesquiterpenoids as the dominant metabolite cohort of a novel Australian fungus, Aspergillus nanangensis.</title>
        <authorList>
            <person name="Lacey H.J."/>
            <person name="Gilchrist C.L.M."/>
            <person name="Crombie A."/>
            <person name="Kalaitzis J.A."/>
            <person name="Vuong D."/>
            <person name="Rutledge P.J."/>
            <person name="Turner P."/>
            <person name="Pitt J.I."/>
            <person name="Lacey E."/>
            <person name="Chooi Y.H."/>
            <person name="Piggott A.M."/>
        </authorList>
    </citation>
    <scope>NUCLEOTIDE SEQUENCE</scope>
    <source>
        <strain evidence="16">MST-FP2251</strain>
    </source>
</reference>
<comment type="similarity">
    <text evidence="3">Belongs to the DSD1 family.</text>
</comment>
<keyword evidence="17" id="KW-1185">Reference proteome</keyword>
<feature type="signal peptide" evidence="14">
    <location>
        <begin position="1"/>
        <end position="19"/>
    </location>
</feature>
<feature type="chain" id="PRO_5042240271" description="D-serine dehydratase" evidence="14">
    <location>
        <begin position="20"/>
        <end position="438"/>
    </location>
</feature>
<reference evidence="16" key="2">
    <citation type="submission" date="2020-02" db="EMBL/GenBank/DDBJ databases">
        <authorList>
            <person name="Gilchrist C.L.M."/>
            <person name="Chooi Y.-H."/>
        </authorList>
    </citation>
    <scope>NUCLEOTIDE SEQUENCE</scope>
    <source>
        <strain evidence="16">MST-FP2251</strain>
    </source>
</reference>
<name>A0AAD4CCH9_ASPNN</name>
<feature type="domain" description="D-serine dehydratase-like" evidence="15">
    <location>
        <begin position="326"/>
        <end position="423"/>
    </location>
</feature>
<evidence type="ECO:0000256" key="12">
    <source>
        <dbReference type="ARBA" id="ARBA00069616"/>
    </source>
</evidence>
<dbReference type="GO" id="GO:0046872">
    <property type="term" value="F:metal ion binding"/>
    <property type="evidence" value="ECO:0007669"/>
    <property type="project" value="UniProtKB-KW"/>
</dbReference>
<keyword evidence="8" id="KW-0456">Lyase</keyword>
<gene>
    <name evidence="16" type="ORF">FE257_002668</name>
</gene>
<keyword evidence="7" id="KW-0663">Pyridoxal phosphate</keyword>
<dbReference type="InterPro" id="IPR042208">
    <property type="entry name" value="D-ser_dehydrat-like_sf"/>
</dbReference>
<keyword evidence="4" id="KW-0216">Detoxification</keyword>
<proteinExistence type="inferred from homology"/>
<evidence type="ECO:0000256" key="6">
    <source>
        <dbReference type="ARBA" id="ARBA00022833"/>
    </source>
</evidence>
<dbReference type="AlphaFoldDB" id="A0AAD4CCH9"/>
<evidence type="ECO:0000256" key="11">
    <source>
        <dbReference type="ARBA" id="ARBA00066349"/>
    </source>
</evidence>
<evidence type="ECO:0000256" key="13">
    <source>
        <dbReference type="ARBA" id="ARBA00075219"/>
    </source>
</evidence>
<dbReference type="Pfam" id="PF14031">
    <property type="entry name" value="D-ser_dehydrat"/>
    <property type="match status" value="1"/>
</dbReference>
<accession>A0AAD4CCH9</accession>
<keyword evidence="6" id="KW-0862">Zinc</keyword>
<dbReference type="SUPFAM" id="SSF51419">
    <property type="entry name" value="PLP-binding barrel"/>
    <property type="match status" value="1"/>
</dbReference>
<organism evidence="16 17">
    <name type="scientific">Aspergillus nanangensis</name>
    <dbReference type="NCBI Taxonomy" id="2582783"/>
    <lineage>
        <taxon>Eukaryota</taxon>
        <taxon>Fungi</taxon>
        <taxon>Dikarya</taxon>
        <taxon>Ascomycota</taxon>
        <taxon>Pezizomycotina</taxon>
        <taxon>Eurotiomycetes</taxon>
        <taxon>Eurotiomycetidae</taxon>
        <taxon>Eurotiales</taxon>
        <taxon>Aspergillaceae</taxon>
        <taxon>Aspergillus</taxon>
        <taxon>Aspergillus subgen. Circumdati</taxon>
    </lineage>
</organism>